<keyword evidence="2" id="KW-1185">Reference proteome</keyword>
<protein>
    <submittedName>
        <fullName evidence="1">Uncharacterized protein</fullName>
    </submittedName>
</protein>
<accession>A0AAD4ZMP5</accession>
<dbReference type="EMBL" id="JAJFAZ020000001">
    <property type="protein sequence ID" value="KAI5350893.1"/>
    <property type="molecule type" value="Genomic_DNA"/>
</dbReference>
<comment type="caution">
    <text evidence="1">The sequence shown here is derived from an EMBL/GenBank/DDBJ whole genome shotgun (WGS) entry which is preliminary data.</text>
</comment>
<organism evidence="1 2">
    <name type="scientific">Prunus dulcis</name>
    <name type="common">Almond</name>
    <name type="synonym">Amygdalus dulcis</name>
    <dbReference type="NCBI Taxonomy" id="3755"/>
    <lineage>
        <taxon>Eukaryota</taxon>
        <taxon>Viridiplantae</taxon>
        <taxon>Streptophyta</taxon>
        <taxon>Embryophyta</taxon>
        <taxon>Tracheophyta</taxon>
        <taxon>Spermatophyta</taxon>
        <taxon>Magnoliopsida</taxon>
        <taxon>eudicotyledons</taxon>
        <taxon>Gunneridae</taxon>
        <taxon>Pentapetalae</taxon>
        <taxon>rosids</taxon>
        <taxon>fabids</taxon>
        <taxon>Rosales</taxon>
        <taxon>Rosaceae</taxon>
        <taxon>Amygdaloideae</taxon>
        <taxon>Amygdaleae</taxon>
        <taxon>Prunus</taxon>
    </lineage>
</organism>
<evidence type="ECO:0000313" key="2">
    <source>
        <dbReference type="Proteomes" id="UP001054821"/>
    </source>
</evidence>
<gene>
    <name evidence="1" type="ORF">L3X38_003784</name>
</gene>
<dbReference type="AlphaFoldDB" id="A0AAD4ZMP5"/>
<name>A0AAD4ZMP5_PRUDU</name>
<sequence>MTHEELLEESGWRKLVKEKLGEGSDIKDLKDYAIIFGEFYRRLPEGVLTHCIRILEAQKRLQEVHDATCNLEPVISLYWPLQRIGYYWP</sequence>
<dbReference type="Proteomes" id="UP001054821">
    <property type="component" value="Chromosome 1"/>
</dbReference>
<proteinExistence type="predicted"/>
<evidence type="ECO:0000313" key="1">
    <source>
        <dbReference type="EMBL" id="KAI5350893.1"/>
    </source>
</evidence>
<reference evidence="1 2" key="1">
    <citation type="journal article" date="2022" name="G3 (Bethesda)">
        <title>Whole-genome sequence and methylome profiling of the almond [Prunus dulcis (Mill.) D.A. Webb] cultivar 'Nonpareil'.</title>
        <authorList>
            <person name="D'Amico-Willman K.M."/>
            <person name="Ouma W.Z."/>
            <person name="Meulia T."/>
            <person name="Sideli G.M."/>
            <person name="Gradziel T.M."/>
            <person name="Fresnedo-Ramirez J."/>
        </authorList>
    </citation>
    <scope>NUCLEOTIDE SEQUENCE [LARGE SCALE GENOMIC DNA]</scope>
    <source>
        <strain evidence="1">Clone GOH B32 T37-40</strain>
    </source>
</reference>